<dbReference type="InterPro" id="IPR005599">
    <property type="entry name" value="GPI_mannosylTrfase"/>
</dbReference>
<feature type="transmembrane region" description="Helical" evidence="10">
    <location>
        <begin position="188"/>
        <end position="214"/>
    </location>
</feature>
<feature type="transmembrane region" description="Helical" evidence="10">
    <location>
        <begin position="107"/>
        <end position="129"/>
    </location>
</feature>
<keyword evidence="9 10" id="KW-0472">Membrane</keyword>
<feature type="transmembrane region" description="Helical" evidence="10">
    <location>
        <begin position="80"/>
        <end position="101"/>
    </location>
</feature>
<evidence type="ECO:0000256" key="1">
    <source>
        <dbReference type="ARBA" id="ARBA00004477"/>
    </source>
</evidence>
<keyword evidence="4 10" id="KW-0328">Glycosyltransferase</keyword>
<dbReference type="Pfam" id="PF03901">
    <property type="entry name" value="Glyco_transf_22"/>
    <property type="match status" value="1"/>
</dbReference>
<evidence type="ECO:0000313" key="12">
    <source>
        <dbReference type="EMBL" id="ORX75019.1"/>
    </source>
</evidence>
<dbReference type="GO" id="GO:0000026">
    <property type="term" value="F:alpha-1,2-mannosyltransferase activity"/>
    <property type="evidence" value="ECO:0007669"/>
    <property type="project" value="TreeGrafter"/>
</dbReference>
<sequence length="605" mass="67851">MEKVKQQQRQKQHRPEPRSYTPSFSLVFRILALIRVVGALTAPIQDCDEVYNYWEPLHFLQFKHGKQTWEYASQYALRSYGFLEIYVWMARALHFILGFAGKVQVFYGVRILLAMVTAACEAGFVRAIAVHVDRRIANYTMMGLFGMAGMYHAAVALLPTSFAMCCGMVGGAAAMVPAWQGNMWRRTVVATGMFAVMAVVGWPYAAVMAVPYMVEEVVERGRVKRTLAAIVTGIAVMAVAGGMLAMVDSQYYGRFVVASWNQVKYNVVSGHSDLYGTEPWHFYIKNGLVNGNLVMALALLSLPMWTVYYLVLRGTAVGTGPTVERLFTSHRLLLYRIMPFFMVLVVFSLQRHKEERFLSIAYPHMCFNAAVCLSLLHPLRAWLQARTGRAWSARSDSLNLSVLAVAGAIGLLRMGALHQYYGGYSSVFLALPGHSASNGLLPLGPTIKTLWGSRTVRAEPGRQQTVCMGKEWYRFPSSYWLPEGFRLEFVASQFSGHLPGSFDENATGAERGDFNDMNRWEPRHVVDEAVCDYAVDTEFGAAAYAENEVPFARRSGWQKRMCEPVLDPQRTRLWERVLYVPGGGQRWGEVCIFERDQSSGDPGVV</sequence>
<reference evidence="12 13" key="1">
    <citation type="submission" date="2016-07" db="EMBL/GenBank/DDBJ databases">
        <title>Pervasive Adenine N6-methylation of Active Genes in Fungi.</title>
        <authorList>
            <consortium name="DOE Joint Genome Institute"/>
            <person name="Mondo S.J."/>
            <person name="Dannebaum R.O."/>
            <person name="Kuo R.C."/>
            <person name="Labutti K."/>
            <person name="Haridas S."/>
            <person name="Kuo A."/>
            <person name="Salamov A."/>
            <person name="Ahrendt S.R."/>
            <person name="Lipzen A."/>
            <person name="Sullivan W."/>
            <person name="Andreopoulos W.B."/>
            <person name="Clum A."/>
            <person name="Lindquist E."/>
            <person name="Daum C."/>
            <person name="Ramamoorthy G.K."/>
            <person name="Gryganskyi A."/>
            <person name="Culley D."/>
            <person name="Magnuson J.K."/>
            <person name="James T.Y."/>
            <person name="O'Malley M.A."/>
            <person name="Stajich J.E."/>
            <person name="Spatafora J.W."/>
            <person name="Visel A."/>
            <person name="Grigoriev I.V."/>
        </authorList>
    </citation>
    <scope>NUCLEOTIDE SEQUENCE [LARGE SCALE GENOMIC DNA]</scope>
    <source>
        <strain evidence="12 13">ATCC 12442</strain>
    </source>
</reference>
<dbReference type="RefSeq" id="XP_040748230.1">
    <property type="nucleotide sequence ID" value="XM_040886387.1"/>
</dbReference>
<comment type="caution">
    <text evidence="12">The sequence shown here is derived from an EMBL/GenBank/DDBJ whole genome shotgun (WGS) entry which is preliminary data.</text>
</comment>
<evidence type="ECO:0000256" key="7">
    <source>
        <dbReference type="ARBA" id="ARBA00022824"/>
    </source>
</evidence>
<evidence type="ECO:0000256" key="11">
    <source>
        <dbReference type="SAM" id="SignalP"/>
    </source>
</evidence>
<evidence type="ECO:0000256" key="2">
    <source>
        <dbReference type="ARBA" id="ARBA00004922"/>
    </source>
</evidence>
<evidence type="ECO:0000313" key="13">
    <source>
        <dbReference type="Proteomes" id="UP000193922"/>
    </source>
</evidence>
<dbReference type="GO" id="GO:0006487">
    <property type="term" value="P:protein N-linked glycosylation"/>
    <property type="evidence" value="ECO:0007669"/>
    <property type="project" value="TreeGrafter"/>
</dbReference>
<keyword evidence="5" id="KW-0808">Transferase</keyword>
<dbReference type="UniPathway" id="UPA00378"/>
<evidence type="ECO:0000256" key="8">
    <source>
        <dbReference type="ARBA" id="ARBA00022989"/>
    </source>
</evidence>
<feature type="transmembrane region" description="Helical" evidence="10">
    <location>
        <begin position="293"/>
        <end position="311"/>
    </location>
</feature>
<accession>A0A1Y1WN83</accession>
<feature type="transmembrane region" description="Helical" evidence="10">
    <location>
        <begin position="150"/>
        <end position="176"/>
    </location>
</feature>
<evidence type="ECO:0000256" key="3">
    <source>
        <dbReference type="ARBA" id="ARBA00007063"/>
    </source>
</evidence>
<dbReference type="STRING" id="61395.A0A1Y1WN83"/>
<keyword evidence="13" id="KW-1185">Reference proteome</keyword>
<dbReference type="EC" id="2.4.1.-" evidence="10"/>
<proteinExistence type="inferred from homology"/>
<dbReference type="PANTHER" id="PTHR22760:SF2">
    <property type="entry name" value="ALPHA-1,2-MANNOSYLTRANSFERASE ALG9"/>
    <property type="match status" value="1"/>
</dbReference>
<feature type="transmembrane region" description="Helical" evidence="10">
    <location>
        <begin position="361"/>
        <end position="379"/>
    </location>
</feature>
<evidence type="ECO:0000256" key="4">
    <source>
        <dbReference type="ARBA" id="ARBA00022676"/>
    </source>
</evidence>
<dbReference type="Proteomes" id="UP000193922">
    <property type="component" value="Unassembled WGS sequence"/>
</dbReference>
<keyword evidence="8 10" id="KW-1133">Transmembrane helix</keyword>
<keyword evidence="11" id="KW-0732">Signal</keyword>
<evidence type="ECO:0000256" key="9">
    <source>
        <dbReference type="ARBA" id="ARBA00023136"/>
    </source>
</evidence>
<evidence type="ECO:0000256" key="6">
    <source>
        <dbReference type="ARBA" id="ARBA00022692"/>
    </source>
</evidence>
<feature type="chain" id="PRO_5012033546" description="Mannosyltransferase" evidence="11">
    <location>
        <begin position="40"/>
        <end position="605"/>
    </location>
</feature>
<comment type="subcellular location">
    <subcellularLocation>
        <location evidence="1 10">Endoplasmic reticulum membrane</location>
        <topology evidence="1 10">Multi-pass membrane protein</topology>
    </subcellularLocation>
</comment>
<evidence type="ECO:0000256" key="5">
    <source>
        <dbReference type="ARBA" id="ARBA00022679"/>
    </source>
</evidence>
<organism evidence="12 13">
    <name type="scientific">Linderina pennispora</name>
    <dbReference type="NCBI Taxonomy" id="61395"/>
    <lineage>
        <taxon>Eukaryota</taxon>
        <taxon>Fungi</taxon>
        <taxon>Fungi incertae sedis</taxon>
        <taxon>Zoopagomycota</taxon>
        <taxon>Kickxellomycotina</taxon>
        <taxon>Kickxellomycetes</taxon>
        <taxon>Kickxellales</taxon>
        <taxon>Kickxellaceae</taxon>
        <taxon>Linderina</taxon>
    </lineage>
</organism>
<dbReference type="AlphaFoldDB" id="A0A1Y1WN83"/>
<dbReference type="GO" id="GO:0005789">
    <property type="term" value="C:endoplasmic reticulum membrane"/>
    <property type="evidence" value="ECO:0007669"/>
    <property type="project" value="UniProtKB-SubCell"/>
</dbReference>
<protein>
    <recommendedName>
        <fullName evidence="10">Mannosyltransferase</fullName>
        <ecNumber evidence="10">2.4.1.-</ecNumber>
    </recommendedName>
</protein>
<dbReference type="EMBL" id="MCFD01000001">
    <property type="protein sequence ID" value="ORX75019.1"/>
    <property type="molecule type" value="Genomic_DNA"/>
</dbReference>
<comment type="similarity">
    <text evidence="3 10">Belongs to the glycosyltransferase 22 family.</text>
</comment>
<feature type="transmembrane region" description="Helical" evidence="10">
    <location>
        <begin position="226"/>
        <end position="247"/>
    </location>
</feature>
<feature type="signal peptide" evidence="11">
    <location>
        <begin position="1"/>
        <end position="39"/>
    </location>
</feature>
<evidence type="ECO:0000256" key="10">
    <source>
        <dbReference type="RuleBase" id="RU363075"/>
    </source>
</evidence>
<dbReference type="GeneID" id="63803035"/>
<gene>
    <name evidence="12" type="ORF">DL89DRAFT_264814</name>
</gene>
<dbReference type="PANTHER" id="PTHR22760">
    <property type="entry name" value="GLYCOSYLTRANSFERASE"/>
    <property type="match status" value="1"/>
</dbReference>
<feature type="transmembrane region" description="Helical" evidence="10">
    <location>
        <begin position="332"/>
        <end position="349"/>
    </location>
</feature>
<name>A0A1Y1WN83_9FUNG</name>
<comment type="pathway">
    <text evidence="2">Protein modification; protein glycosylation.</text>
</comment>
<feature type="transmembrane region" description="Helical" evidence="10">
    <location>
        <begin position="400"/>
        <end position="421"/>
    </location>
</feature>
<keyword evidence="7 10" id="KW-0256">Endoplasmic reticulum</keyword>
<dbReference type="OrthoDB" id="497541at2759"/>
<keyword evidence="6 10" id="KW-0812">Transmembrane</keyword>